<dbReference type="Proteomes" id="UP000828390">
    <property type="component" value="Unassembled WGS sequence"/>
</dbReference>
<evidence type="ECO:0000313" key="7">
    <source>
        <dbReference type="EMBL" id="KAH3886783.1"/>
    </source>
</evidence>
<proteinExistence type="predicted"/>
<dbReference type="InterPro" id="IPR036236">
    <property type="entry name" value="Znf_C2H2_sf"/>
</dbReference>
<gene>
    <name evidence="7" type="ORF">DPMN_010796</name>
</gene>
<evidence type="ECO:0000256" key="2">
    <source>
        <dbReference type="ARBA" id="ARBA00022771"/>
    </source>
</evidence>
<name>A0A9D4S1C1_DREPO</name>
<keyword evidence="3" id="KW-0862">Zinc</keyword>
<evidence type="ECO:0000256" key="4">
    <source>
        <dbReference type="PROSITE-ProRule" id="PRU00042"/>
    </source>
</evidence>
<evidence type="ECO:0000256" key="3">
    <source>
        <dbReference type="ARBA" id="ARBA00022833"/>
    </source>
</evidence>
<dbReference type="InterPro" id="IPR013087">
    <property type="entry name" value="Znf_C2H2_type"/>
</dbReference>
<dbReference type="GO" id="GO:0003677">
    <property type="term" value="F:DNA binding"/>
    <property type="evidence" value="ECO:0007669"/>
    <property type="project" value="InterPro"/>
</dbReference>
<keyword evidence="2 4" id="KW-0863">Zinc-finger</keyword>
<keyword evidence="8" id="KW-1185">Reference proteome</keyword>
<sequence>MGDVQCNTCGKKYSSKRNLSRHIKEKHGDKLLYFKYSVENCTSKFIRRSYVTKHFIHKHRFDKKLAKESVKELIINAETEHVQRHHTPEKSHQVTIADEKEEVTQHRIPLTESCLYSDVSDDEINFGNWMESVIVGEPPGRHVVAMSSTSFTASLGEEQGISGSPSPSSSLHADDESDFGNWLDSVIVGEPPRPHGVGMSSTSSTASLGEVLGISASPSPSSSLHADEGLLFYEPTLYEVYQQAEAHTLSEPCLDLVPFYMIEPEEATGDNDIPQFSGNEETVVELINVTFKIKTTFQDNQVINVEKTASFTYTDSILSTQIQETYLLTQNMFEEYANEWN</sequence>
<dbReference type="PROSITE" id="PS00028">
    <property type="entry name" value="ZINC_FINGER_C2H2_1"/>
    <property type="match status" value="1"/>
</dbReference>
<dbReference type="SMART" id="SM00355">
    <property type="entry name" value="ZnF_C2H2"/>
    <property type="match status" value="2"/>
</dbReference>
<reference evidence="7" key="2">
    <citation type="submission" date="2020-11" db="EMBL/GenBank/DDBJ databases">
        <authorList>
            <person name="McCartney M.A."/>
            <person name="Auch B."/>
            <person name="Kono T."/>
            <person name="Mallez S."/>
            <person name="Becker A."/>
            <person name="Gohl D.M."/>
            <person name="Silverstein K.A.T."/>
            <person name="Koren S."/>
            <person name="Bechman K.B."/>
            <person name="Herman A."/>
            <person name="Abrahante J.E."/>
            <person name="Garbe J."/>
        </authorList>
    </citation>
    <scope>NUCLEOTIDE SEQUENCE</scope>
    <source>
        <strain evidence="7">Duluth1</strain>
        <tissue evidence="7">Whole animal</tissue>
    </source>
</reference>
<accession>A0A9D4S1C1</accession>
<reference evidence="7" key="1">
    <citation type="journal article" date="2019" name="bioRxiv">
        <title>The Genome of the Zebra Mussel, Dreissena polymorpha: A Resource for Invasive Species Research.</title>
        <authorList>
            <person name="McCartney M.A."/>
            <person name="Auch B."/>
            <person name="Kono T."/>
            <person name="Mallez S."/>
            <person name="Zhang Y."/>
            <person name="Obille A."/>
            <person name="Becker A."/>
            <person name="Abrahante J.E."/>
            <person name="Garbe J."/>
            <person name="Badalamenti J.P."/>
            <person name="Herman A."/>
            <person name="Mangelson H."/>
            <person name="Liachko I."/>
            <person name="Sullivan S."/>
            <person name="Sone E.D."/>
            <person name="Koren S."/>
            <person name="Silverstein K.A.T."/>
            <person name="Beckman K.B."/>
            <person name="Gohl D.M."/>
        </authorList>
    </citation>
    <scope>NUCLEOTIDE SEQUENCE</scope>
    <source>
        <strain evidence="7">Duluth1</strain>
        <tissue evidence="7">Whole animal</tissue>
    </source>
</reference>
<dbReference type="GO" id="GO:0008270">
    <property type="term" value="F:zinc ion binding"/>
    <property type="evidence" value="ECO:0007669"/>
    <property type="project" value="UniProtKB-KW"/>
</dbReference>
<organism evidence="7 8">
    <name type="scientific">Dreissena polymorpha</name>
    <name type="common">Zebra mussel</name>
    <name type="synonym">Mytilus polymorpha</name>
    <dbReference type="NCBI Taxonomy" id="45954"/>
    <lineage>
        <taxon>Eukaryota</taxon>
        <taxon>Metazoa</taxon>
        <taxon>Spiralia</taxon>
        <taxon>Lophotrochozoa</taxon>
        <taxon>Mollusca</taxon>
        <taxon>Bivalvia</taxon>
        <taxon>Autobranchia</taxon>
        <taxon>Heteroconchia</taxon>
        <taxon>Euheterodonta</taxon>
        <taxon>Imparidentia</taxon>
        <taxon>Neoheterodontei</taxon>
        <taxon>Myida</taxon>
        <taxon>Dreissenoidea</taxon>
        <taxon>Dreissenidae</taxon>
        <taxon>Dreissena</taxon>
    </lineage>
</organism>
<evidence type="ECO:0000256" key="1">
    <source>
        <dbReference type="ARBA" id="ARBA00022723"/>
    </source>
</evidence>
<dbReference type="InterPro" id="IPR003656">
    <property type="entry name" value="Znf_BED"/>
</dbReference>
<dbReference type="SUPFAM" id="SSF57667">
    <property type="entry name" value="beta-beta-alpha zinc fingers"/>
    <property type="match status" value="1"/>
</dbReference>
<dbReference type="AlphaFoldDB" id="A0A9D4S1C1"/>
<dbReference type="Pfam" id="PF02892">
    <property type="entry name" value="zf-BED"/>
    <property type="match status" value="1"/>
</dbReference>
<dbReference type="PROSITE" id="PS50157">
    <property type="entry name" value="ZINC_FINGER_C2H2_2"/>
    <property type="match status" value="1"/>
</dbReference>
<comment type="caution">
    <text evidence="7">The sequence shown here is derived from an EMBL/GenBank/DDBJ whole genome shotgun (WGS) entry which is preliminary data.</text>
</comment>
<evidence type="ECO:0000256" key="5">
    <source>
        <dbReference type="SAM" id="MobiDB-lite"/>
    </source>
</evidence>
<evidence type="ECO:0000259" key="6">
    <source>
        <dbReference type="PROSITE" id="PS50157"/>
    </source>
</evidence>
<feature type="domain" description="C2H2-type" evidence="6">
    <location>
        <begin position="4"/>
        <end position="27"/>
    </location>
</feature>
<keyword evidence="1" id="KW-0479">Metal-binding</keyword>
<protein>
    <recommendedName>
        <fullName evidence="6">C2H2-type domain-containing protein</fullName>
    </recommendedName>
</protein>
<dbReference type="EMBL" id="JAIWYP010000001">
    <property type="protein sequence ID" value="KAH3886783.1"/>
    <property type="molecule type" value="Genomic_DNA"/>
</dbReference>
<evidence type="ECO:0000313" key="8">
    <source>
        <dbReference type="Proteomes" id="UP000828390"/>
    </source>
</evidence>
<dbReference type="Gene3D" id="3.30.160.60">
    <property type="entry name" value="Classic Zinc Finger"/>
    <property type="match status" value="1"/>
</dbReference>
<feature type="region of interest" description="Disordered" evidence="5">
    <location>
        <begin position="156"/>
        <end position="175"/>
    </location>
</feature>